<organism evidence="2 3">
    <name type="scientific">Tritrichomonas foetus</name>
    <dbReference type="NCBI Taxonomy" id="1144522"/>
    <lineage>
        <taxon>Eukaryota</taxon>
        <taxon>Metamonada</taxon>
        <taxon>Parabasalia</taxon>
        <taxon>Tritrichomonadida</taxon>
        <taxon>Tritrichomonadidae</taxon>
        <taxon>Tritrichomonas</taxon>
    </lineage>
</organism>
<name>A0A1J4JZP6_9EUKA</name>
<dbReference type="AlphaFoldDB" id="A0A1J4JZP6"/>
<evidence type="ECO:0000313" key="2">
    <source>
        <dbReference type="EMBL" id="OHT04633.1"/>
    </source>
</evidence>
<dbReference type="GeneID" id="94840509"/>
<sequence>MSDSEGQSTLAKLMALDGSSLEKVLLEPSLEQAAKSNSVELRKYLSRHLPRLLRTAFKDDNSETTLQALKLLTYGSVLVIPNLVKTNFFPEFAMKYLSRQTLSERRVGRLCEVTFSIFQSGVKDIIKDCNYILTLFKNYCDHLSVYNLFSKIFTGDDKLQYHRDWLVEIGFDKELVTILKELLKKNYTDTTFTTDSEKVINLFKLVADAAKHESIRRKIIQSEVFDIFKQTYSLPHIINNFYWEAVNNLYDVEYHSKFQIHIDAAKKILYKPEKRIYRYHAEALSLLVKVINHNSDLVNEKLIKNVINLMMLFSESSFFLCEARIFFQKCYNIKDVRDLIVKKLVPLMMNETKSEKHGLMPIFAMAILTDMTNNESTNKLLKKVDGTSKFIKQKLEPYVKKLNSEYGGEYKNENDQVKASPSRKKTWETKYPK</sequence>
<accession>A0A1J4JZP6</accession>
<gene>
    <name evidence="2" type="ORF">TRFO_27844</name>
</gene>
<protein>
    <submittedName>
        <fullName evidence="2">Uncharacterized protein</fullName>
    </submittedName>
</protein>
<dbReference type="Proteomes" id="UP000179807">
    <property type="component" value="Unassembled WGS sequence"/>
</dbReference>
<keyword evidence="3" id="KW-1185">Reference proteome</keyword>
<evidence type="ECO:0000313" key="3">
    <source>
        <dbReference type="Proteomes" id="UP000179807"/>
    </source>
</evidence>
<reference evidence="2" key="1">
    <citation type="submission" date="2016-10" db="EMBL/GenBank/DDBJ databases">
        <authorList>
            <person name="Benchimol M."/>
            <person name="Almeida L.G."/>
            <person name="Vasconcelos A.T."/>
            <person name="Perreira-Neves A."/>
            <person name="Rosa I.A."/>
            <person name="Tasca T."/>
            <person name="Bogo M.R."/>
            <person name="de Souza W."/>
        </authorList>
    </citation>
    <scope>NUCLEOTIDE SEQUENCE [LARGE SCALE GENOMIC DNA]</scope>
    <source>
        <strain evidence="2">K</strain>
    </source>
</reference>
<dbReference type="EMBL" id="MLAK01000786">
    <property type="protein sequence ID" value="OHT04633.1"/>
    <property type="molecule type" value="Genomic_DNA"/>
</dbReference>
<proteinExistence type="predicted"/>
<feature type="region of interest" description="Disordered" evidence="1">
    <location>
        <begin position="409"/>
        <end position="433"/>
    </location>
</feature>
<dbReference type="InterPro" id="IPR016024">
    <property type="entry name" value="ARM-type_fold"/>
</dbReference>
<dbReference type="RefSeq" id="XP_068357769.1">
    <property type="nucleotide sequence ID" value="XM_068505805.1"/>
</dbReference>
<comment type="caution">
    <text evidence="2">The sequence shown here is derived from an EMBL/GenBank/DDBJ whole genome shotgun (WGS) entry which is preliminary data.</text>
</comment>
<evidence type="ECO:0000256" key="1">
    <source>
        <dbReference type="SAM" id="MobiDB-lite"/>
    </source>
</evidence>
<dbReference type="VEuPathDB" id="TrichDB:TRFO_27844"/>
<dbReference type="SUPFAM" id="SSF48371">
    <property type="entry name" value="ARM repeat"/>
    <property type="match status" value="1"/>
</dbReference>